<evidence type="ECO:0000259" key="3">
    <source>
        <dbReference type="Pfam" id="PF20220"/>
    </source>
</evidence>
<sequence>MCIKGKWTYWVFTKNVTTGEMKIYVNGTLWHSEGDKNQPINLANKVVLGNFISNNGTLSNNWYEGLVAHLQIYSKELSPTEINKKYLFLSQVERFREATKLSIEEFNQFYPNYRVKDDADNSYETNKVYGTYISNGHNLTLKTVDAKLVMGHDDGTYLNHDFFYRFNRIIRLQKRTNIPYYQLDWLLNTIEDQDGLIDDDRLNVIAHYLDWNHKYQFSVDEFVGILTEINSYRRMGEQETSLLRQIFGNAAPKLVKVLKDGSTKFADLESSLKEYLIIGLRITFAEYNAIVKVITNNDENAKFDKAALARMYRLVKVFTLFGWGIAKGIELVEKLGLIEVFAHPGQKVSDVLSALDKLVWLSEWINAEDNNLTIDNILTILTPPDDAGTLQATVEVEEFLDLLEQDIEEHRVVEQSFTNYESWQIIVEKAPEEDHEGIGIMGIPADIWYQLLQENEPKIIDKYGLVLNVEKANIAEGVTKIIKDKIEAAAEKGYQLTLTESAEGQKQELIVEIANFQRRQQESLAKIITEKLSGLSSEIIPDLLRWMGIDYYETLKQLLGLQDKEVPEKLSQDTLKLLYNINRHGIVISQLELDTYTVSIAAEKPEWLVEWLVEEMSHKLSLEQVYYLYKFKTLLNAKVSSQHWFVYLAAVNEGELEEEEQNKLLAAFLDWSVEDIPNLTNKITYSLVKTVQQIEYLRRQIELCQDLHIQGEQLQWFHHYDIIPDFWQQVVPVVKLGLNRQNDEVRKKTAKDAINLELRDALVANFMNEVVGESESPALKEKIKSWEDIYQYLLLDVNVSYEVPTTRLLECTGAVQLYINRMIQGVEDANWEKGQLENLKKSWDISQQYRLWEANEKLGLYPSSYIEPTLRLHKTEIFETFEKNLGQGSLNEEMVQQAIMQYLEQIQQLSELRVEGFTSQKLRDSIEFCFTAKATWETNSYYYRLLTVDKTKLEAGSKYPFEWGAWMKAELVFSQQHIYGLAPCYGWNRLYMYWFELFETRSKDGQTTEYYLQPKYCRQNTDGSFGQPRNSVMNMDSSINGIDDPITMTHQGIKITYEGENIVEDLQVEVFEPYFDQKEQKILMYFSAGVSKDSKDSESLPFFSSVTSKEETVVQKINDDQFDEEYQPLDGYYAIHEIHPSQVKIQPQKATDSINWGSILPDNRRWSNLYLTGIEMKWTGAVINNNEVTLNWEFDCRDSRYNLTKNLYFGWVDHSRFGYTVCKNLSHEETQIKLIPSNNEFNEQVVTLAKHKTAEGNNPLGFSNKEGYVKFKLDQNQTETEFDITLKVNTKWQYSYLVNWHWPLESREDTKSREETRFTFHVHYNANESLQSVFVRNSEDNPSLADQRFLLFPYKNSFYTTNLYSTAIQRVVELAHPYYDIHQLFDLDHQHYKEEGIQDYLDALKATDTYSEFSDPQPDTHMDFWGPYGIYAWEIFHYIPLMVAYKYTQSQNFDLAKKWLKHVYDPTLKDDPWGNYPLEHLPNGVGRSALGINDPDARARETPYYYRRSTIRQYIQNLIEQGDYYYRQIATETLRQAKMYYVEAKNIFIEGGQSLANVQLGEDWKDPTLGDVKDEDFIAPYDEEIMKVYQTIEQRLYNLRHWLAIDGTPLNIPLIAPPIDPRVLQQAALAGVSPTQFQQQATRTLNYDFDDILGRARGYVQDLISWSTNLLQYWENYENIQYQNLADSFISFDSAIFMQEKTIEALEKNIEIQQKTKEQSISEVIFNEFEIVLRSLSRDLATKYKLAVTTKQFLSIPMNYIKAALKMIPNIFGTSNGGSKYEATAEANLETNKSTINLEEGLLDQLQEAAEIAQDLREFSFNIVQTKMAIEIIDQEIEVSNIELEIERQVLEDIKGDKKDSETLAAFNQKRFTNEMFFKWYVDNLKQLYRTLFDQTVSFCLLAERVYQEEIGEKTIFIRPQWDDVYHGLLSGQKLLLNLQQMEYTYLQKTLYDDQPVTRTFSLEEKDDNILASLKTHGKAVIHIQESWFEEDFPEEFGRRIQSVKVKFLGLEGSDPIAAELTQISNRYSAKERTLQRVCAYGKIKLLGVETDTATMTPKQKGRLLPFEGSGVESTWLLSVPAAVKAIQEKQITYKHKSTLEKLEDIEMTIRYTAKS</sequence>
<dbReference type="InterPro" id="IPR041079">
    <property type="entry name" value="Neuraminidase-like"/>
</dbReference>
<feature type="domain" description="ABC toxin N-terminal" evidence="3">
    <location>
        <begin position="753"/>
        <end position="882"/>
    </location>
</feature>
<accession>A0A3N6RJY7</accession>
<dbReference type="Pfam" id="PF18276">
    <property type="entry name" value="TcA_TcB_BD"/>
    <property type="match status" value="1"/>
</dbReference>
<dbReference type="Gene3D" id="2.60.120.200">
    <property type="match status" value="1"/>
</dbReference>
<feature type="domain" description="Tc toxin complex TcA C-terminal TcB-binding" evidence="1">
    <location>
        <begin position="1836"/>
        <end position="2114"/>
    </location>
</feature>
<dbReference type="Pfam" id="PF18413">
    <property type="entry name" value="Neuraminidase"/>
    <property type="match status" value="1"/>
</dbReference>
<dbReference type="InterPro" id="IPR013320">
    <property type="entry name" value="ConA-like_dom_sf"/>
</dbReference>
<keyword evidence="5" id="KW-1185">Reference proteome</keyword>
<evidence type="ECO:0000259" key="1">
    <source>
        <dbReference type="Pfam" id="PF18276"/>
    </source>
</evidence>
<dbReference type="SUPFAM" id="SSF49899">
    <property type="entry name" value="Concanavalin A-like lectins/glucanases"/>
    <property type="match status" value="1"/>
</dbReference>
<evidence type="ECO:0000313" key="5">
    <source>
        <dbReference type="Proteomes" id="UP000269154"/>
    </source>
</evidence>
<protein>
    <submittedName>
        <fullName evidence="4">Uncharacterized protein</fullName>
    </submittedName>
</protein>
<comment type="caution">
    <text evidence="4">The sequence shown here is derived from an EMBL/GenBank/DDBJ whole genome shotgun (WGS) entry which is preliminary data.</text>
</comment>
<dbReference type="InterPro" id="IPR040840">
    <property type="entry name" value="TcA_TcB_BD"/>
</dbReference>
<dbReference type="Pfam" id="PF13385">
    <property type="entry name" value="Laminin_G_3"/>
    <property type="match status" value="1"/>
</dbReference>
<evidence type="ECO:0000259" key="2">
    <source>
        <dbReference type="Pfam" id="PF18413"/>
    </source>
</evidence>
<name>A0A3N6RJY7_9CYAN</name>
<dbReference type="InterPro" id="IPR046839">
    <property type="entry name" value="ABC_toxin_N"/>
</dbReference>
<dbReference type="OrthoDB" id="9781691at2"/>
<evidence type="ECO:0000313" key="4">
    <source>
        <dbReference type="EMBL" id="RQH45954.1"/>
    </source>
</evidence>
<feature type="domain" description="Neuraminidase-like" evidence="2">
    <location>
        <begin position="928"/>
        <end position="1029"/>
    </location>
</feature>
<gene>
    <name evidence="4" type="ORF">D5R40_10260</name>
</gene>
<dbReference type="EMBL" id="RCBY01000043">
    <property type="protein sequence ID" value="RQH45954.1"/>
    <property type="molecule type" value="Genomic_DNA"/>
</dbReference>
<dbReference type="Proteomes" id="UP000269154">
    <property type="component" value="Unassembled WGS sequence"/>
</dbReference>
<reference evidence="4 5" key="1">
    <citation type="journal article" date="2018" name="ACS Chem. Biol.">
        <title>Ketoreductase domain dysfunction expands chemodiversity: malyngamide biosynthesis in the cyanobacterium Okeania hirsuta.</title>
        <authorList>
            <person name="Moss N.A."/>
            <person name="Leao T."/>
            <person name="Rankin M."/>
            <person name="McCullough T.M."/>
            <person name="Qu P."/>
            <person name="Korobeynikov A."/>
            <person name="Smith J.L."/>
            <person name="Gerwick L."/>
            <person name="Gerwick W.H."/>
        </authorList>
    </citation>
    <scope>NUCLEOTIDE SEQUENCE [LARGE SCALE GENOMIC DNA]</scope>
    <source>
        <strain evidence="4 5">PAB10Feb10-1</strain>
    </source>
</reference>
<organism evidence="4 5">
    <name type="scientific">Okeania hirsuta</name>
    <dbReference type="NCBI Taxonomy" id="1458930"/>
    <lineage>
        <taxon>Bacteria</taxon>
        <taxon>Bacillati</taxon>
        <taxon>Cyanobacteriota</taxon>
        <taxon>Cyanophyceae</taxon>
        <taxon>Oscillatoriophycideae</taxon>
        <taxon>Oscillatoriales</taxon>
        <taxon>Microcoleaceae</taxon>
        <taxon>Okeania</taxon>
    </lineage>
</organism>
<proteinExistence type="predicted"/>
<dbReference type="Pfam" id="PF20220">
    <property type="entry name" value="ABC_toxin_N"/>
    <property type="match status" value="1"/>
</dbReference>